<evidence type="ECO:0000313" key="4">
    <source>
        <dbReference type="EMBL" id="KFD69964.1"/>
    </source>
</evidence>
<feature type="compositionally biased region" description="Basic residues" evidence="1">
    <location>
        <begin position="211"/>
        <end position="222"/>
    </location>
</feature>
<organism evidence="3 5">
    <name type="scientific">Trichuris suis</name>
    <name type="common">pig whipworm</name>
    <dbReference type="NCBI Taxonomy" id="68888"/>
    <lineage>
        <taxon>Eukaryota</taxon>
        <taxon>Metazoa</taxon>
        <taxon>Ecdysozoa</taxon>
        <taxon>Nematoda</taxon>
        <taxon>Enoplea</taxon>
        <taxon>Dorylaimia</taxon>
        <taxon>Trichinellida</taxon>
        <taxon>Trichuridae</taxon>
        <taxon>Trichuris</taxon>
    </lineage>
</organism>
<dbReference type="EMBL" id="KL367491">
    <property type="protein sequence ID" value="KFD69964.1"/>
    <property type="molecule type" value="Genomic_DNA"/>
</dbReference>
<proteinExistence type="predicted"/>
<feature type="transmembrane region" description="Helical" evidence="2">
    <location>
        <begin position="12"/>
        <end position="33"/>
    </location>
</feature>
<keyword evidence="2" id="KW-0472">Membrane</keyword>
<feature type="compositionally biased region" description="Low complexity" evidence="1">
    <location>
        <begin position="185"/>
        <end position="195"/>
    </location>
</feature>
<protein>
    <submittedName>
        <fullName evidence="3">Uncharacterized protein</fullName>
    </submittedName>
</protein>
<feature type="region of interest" description="Disordered" evidence="1">
    <location>
        <begin position="182"/>
        <end position="222"/>
    </location>
</feature>
<evidence type="ECO:0000256" key="2">
    <source>
        <dbReference type="SAM" id="Phobius"/>
    </source>
</evidence>
<dbReference type="Proteomes" id="UP000030758">
    <property type="component" value="Unassembled WGS sequence"/>
</dbReference>
<reference evidence="3 5" key="1">
    <citation type="journal article" date="2014" name="Nat. Genet.">
        <title>Genome and transcriptome of the porcine whipworm Trichuris suis.</title>
        <authorList>
            <person name="Jex A.R."/>
            <person name="Nejsum P."/>
            <person name="Schwarz E.M."/>
            <person name="Hu L."/>
            <person name="Young N.D."/>
            <person name="Hall R.S."/>
            <person name="Korhonen P.K."/>
            <person name="Liao S."/>
            <person name="Thamsborg S."/>
            <person name="Xia J."/>
            <person name="Xu P."/>
            <person name="Wang S."/>
            <person name="Scheerlinck J.P."/>
            <person name="Hofmann A."/>
            <person name="Sternberg P.W."/>
            <person name="Wang J."/>
            <person name="Gasser R.B."/>
        </authorList>
    </citation>
    <scope>NUCLEOTIDE SEQUENCE [LARGE SCALE GENOMIC DNA]</scope>
    <source>
        <strain evidence="4">DCEP-RM93F</strain>
        <strain evidence="3">DCEP-RM93M</strain>
    </source>
</reference>
<gene>
    <name evidence="3" type="ORF">M513_06763</name>
    <name evidence="4" type="ORF">M514_06763</name>
</gene>
<dbReference type="EMBL" id="KL363228">
    <property type="protein sequence ID" value="KFD52382.1"/>
    <property type="molecule type" value="Genomic_DNA"/>
</dbReference>
<accession>A0A085M586</accession>
<sequence>MGRPETIVIVNWLPHAFSLLMAGLFLVVFLTLCTSKQSRKEKKEKICILPPPPSPAEEEKPAYKLEYCTFNINDYRKALKKKPARSYMETAIASESKKYTMETAVEKPQSVMVTALYDHNPKTNKWAMSTAAEGGGMVTAAEGGGMFTAAEGGGMVTAVERGMTTATQRGMFTAAQSPFMKTAMVGSSKSKTETGTSEDETEDDDEEVAAKKKKRKPKQRYK</sequence>
<feature type="compositionally biased region" description="Acidic residues" evidence="1">
    <location>
        <begin position="196"/>
        <end position="207"/>
    </location>
</feature>
<dbReference type="AlphaFoldDB" id="A0A085M586"/>
<keyword evidence="2" id="KW-0812">Transmembrane</keyword>
<evidence type="ECO:0000313" key="5">
    <source>
        <dbReference type="Proteomes" id="UP000030764"/>
    </source>
</evidence>
<evidence type="ECO:0000256" key="1">
    <source>
        <dbReference type="SAM" id="MobiDB-lite"/>
    </source>
</evidence>
<name>A0A085M586_9BILA</name>
<keyword evidence="5" id="KW-1185">Reference proteome</keyword>
<evidence type="ECO:0000313" key="3">
    <source>
        <dbReference type="EMBL" id="KFD52382.1"/>
    </source>
</evidence>
<keyword evidence="2" id="KW-1133">Transmembrane helix</keyword>
<dbReference type="Proteomes" id="UP000030764">
    <property type="component" value="Unassembled WGS sequence"/>
</dbReference>